<feature type="transmembrane region" description="Helical" evidence="2">
    <location>
        <begin position="159"/>
        <end position="181"/>
    </location>
</feature>
<comment type="caution">
    <text evidence="3">The sequence shown here is derived from an EMBL/GenBank/DDBJ whole genome shotgun (WGS) entry which is preliminary data.</text>
</comment>
<dbReference type="Proteomes" id="UP001596074">
    <property type="component" value="Unassembled WGS sequence"/>
</dbReference>
<gene>
    <name evidence="3" type="ORF">ACFPZN_01165</name>
</gene>
<reference evidence="4" key="1">
    <citation type="journal article" date="2019" name="Int. J. Syst. Evol. Microbiol.">
        <title>The Global Catalogue of Microorganisms (GCM) 10K type strain sequencing project: providing services to taxonomists for standard genome sequencing and annotation.</title>
        <authorList>
            <consortium name="The Broad Institute Genomics Platform"/>
            <consortium name="The Broad Institute Genome Sequencing Center for Infectious Disease"/>
            <person name="Wu L."/>
            <person name="Ma J."/>
        </authorList>
    </citation>
    <scope>NUCLEOTIDE SEQUENCE [LARGE SCALE GENOMIC DNA]</scope>
    <source>
        <strain evidence="4">KCTC 42087</strain>
    </source>
</reference>
<evidence type="ECO:0000256" key="1">
    <source>
        <dbReference type="SAM" id="MobiDB-lite"/>
    </source>
</evidence>
<proteinExistence type="predicted"/>
<dbReference type="EMBL" id="JBHSON010000001">
    <property type="protein sequence ID" value="MFC5744215.1"/>
    <property type="molecule type" value="Genomic_DNA"/>
</dbReference>
<feature type="compositionally biased region" description="Basic and acidic residues" evidence="1">
    <location>
        <begin position="1"/>
        <end position="10"/>
    </location>
</feature>
<feature type="region of interest" description="Disordered" evidence="1">
    <location>
        <begin position="1"/>
        <end position="153"/>
    </location>
</feature>
<evidence type="ECO:0000256" key="2">
    <source>
        <dbReference type="SAM" id="Phobius"/>
    </source>
</evidence>
<accession>A0ABW0ZTT3</accession>
<evidence type="ECO:0000313" key="4">
    <source>
        <dbReference type="Proteomes" id="UP001596074"/>
    </source>
</evidence>
<feature type="compositionally biased region" description="Gly residues" evidence="1">
    <location>
        <begin position="133"/>
        <end position="152"/>
    </location>
</feature>
<keyword evidence="2" id="KW-0472">Membrane</keyword>
<keyword evidence="4" id="KW-1185">Reference proteome</keyword>
<sequence>MSDEGERGGRWTEMSDNSAGREENVRVTVPEVEVPEPEGRTDFSGPALAPERAEADDVKVAPVPKAFDDAKGLESAQGSDDELFGGEGDPQYAGVTTMGPATPPKPGKPSSGNWQMPDWMADEDAADAKLGRSSGGFDGQPRGRGGEGLGDGGEGRNKLVLYGGVGLLVVALLAAGGVYLLKQRGGDSGAGEVRPGRAASDSRPQPPQVQMPAAKPLKRFAGRPSRLLGMVSDRTSGLAYPRLARPWQPPTKANKLATPGWSGQQVLVTERRGTQVWYGQLLTGTLNPNLHSAYTGAESVPGVAVLAHKGIEAQYYDFPHRTAPLASQALTVDGRKGWLVASYLTYKRAGVRATGEVVVTAVVDTGRPAPAVAFVSVPNTHKKMWPDVNQFLTRLKIAS</sequence>
<name>A0ABW0ZTT3_9ACTN</name>
<keyword evidence="2" id="KW-1133">Transmembrane helix</keyword>
<evidence type="ECO:0000313" key="3">
    <source>
        <dbReference type="EMBL" id="MFC5744215.1"/>
    </source>
</evidence>
<keyword evidence="2" id="KW-0812">Transmembrane</keyword>
<organism evidence="3 4">
    <name type="scientific">Actinomadura rugatobispora</name>
    <dbReference type="NCBI Taxonomy" id="1994"/>
    <lineage>
        <taxon>Bacteria</taxon>
        <taxon>Bacillati</taxon>
        <taxon>Actinomycetota</taxon>
        <taxon>Actinomycetes</taxon>
        <taxon>Streptosporangiales</taxon>
        <taxon>Thermomonosporaceae</taxon>
        <taxon>Actinomadura</taxon>
    </lineage>
</organism>
<protein>
    <submittedName>
        <fullName evidence="3">Uncharacterized protein</fullName>
    </submittedName>
</protein>
<feature type="region of interest" description="Disordered" evidence="1">
    <location>
        <begin position="185"/>
        <end position="213"/>
    </location>
</feature>
<dbReference type="RefSeq" id="WP_378279164.1">
    <property type="nucleotide sequence ID" value="NZ_JBHSON010000001.1"/>
</dbReference>